<reference evidence="1" key="2">
    <citation type="journal article" date="2015" name="Fish Shellfish Immunol.">
        <title>Early steps in the European eel (Anguilla anguilla)-Vibrio vulnificus interaction in the gills: Role of the RtxA13 toxin.</title>
        <authorList>
            <person name="Callol A."/>
            <person name="Pajuelo D."/>
            <person name="Ebbesson L."/>
            <person name="Teles M."/>
            <person name="MacKenzie S."/>
            <person name="Amaro C."/>
        </authorList>
    </citation>
    <scope>NUCLEOTIDE SEQUENCE</scope>
</reference>
<dbReference type="EMBL" id="GBXM01078196">
    <property type="protein sequence ID" value="JAH30381.1"/>
    <property type="molecule type" value="Transcribed_RNA"/>
</dbReference>
<reference evidence="1" key="1">
    <citation type="submission" date="2014-11" db="EMBL/GenBank/DDBJ databases">
        <authorList>
            <person name="Amaro Gonzalez C."/>
        </authorList>
    </citation>
    <scope>NUCLEOTIDE SEQUENCE</scope>
</reference>
<evidence type="ECO:0000313" key="1">
    <source>
        <dbReference type="EMBL" id="JAH30381.1"/>
    </source>
</evidence>
<sequence>MIKNDFIELYTFQQNVILGKRFVFLNVASTLIMVETI</sequence>
<proteinExistence type="predicted"/>
<dbReference type="AlphaFoldDB" id="A0A0E9RML9"/>
<organism evidence="1">
    <name type="scientific">Anguilla anguilla</name>
    <name type="common">European freshwater eel</name>
    <name type="synonym">Muraena anguilla</name>
    <dbReference type="NCBI Taxonomy" id="7936"/>
    <lineage>
        <taxon>Eukaryota</taxon>
        <taxon>Metazoa</taxon>
        <taxon>Chordata</taxon>
        <taxon>Craniata</taxon>
        <taxon>Vertebrata</taxon>
        <taxon>Euteleostomi</taxon>
        <taxon>Actinopterygii</taxon>
        <taxon>Neopterygii</taxon>
        <taxon>Teleostei</taxon>
        <taxon>Anguilliformes</taxon>
        <taxon>Anguillidae</taxon>
        <taxon>Anguilla</taxon>
    </lineage>
</organism>
<protein>
    <submittedName>
        <fullName evidence="1">Uncharacterized protein</fullName>
    </submittedName>
</protein>
<accession>A0A0E9RML9</accession>
<name>A0A0E9RML9_ANGAN</name>